<dbReference type="STRING" id="907931.GCA_000165675_01582"/>
<dbReference type="RefSeq" id="WP_010007069.1">
    <property type="nucleotide sequence ID" value="NZ_JAGYGP010000001.1"/>
</dbReference>
<keyword evidence="1" id="KW-0472">Membrane</keyword>
<dbReference type="Proteomes" id="UP000295681">
    <property type="component" value="Unassembled WGS sequence"/>
</dbReference>
<evidence type="ECO:0000313" key="2">
    <source>
        <dbReference type="EMBL" id="TDG67488.1"/>
    </source>
</evidence>
<gene>
    <name evidence="2" type="ORF">C5L23_001287</name>
</gene>
<evidence type="ECO:0008006" key="4">
    <source>
        <dbReference type="Google" id="ProtNLM"/>
    </source>
</evidence>
<protein>
    <recommendedName>
        <fullName evidence="4">EamA domain-containing protein</fullName>
    </recommendedName>
</protein>
<sequence length="300" mass="33779">MVISTLYVVIFSILSALSRGIITVIDRYQMGYRKSSVFTVNFFNNLLSMLLVTVVLIIMTMQHRLALNITPWLLVRIIIYASLVQAVAFGYSALFRQVTVMDSVLLSKLTDFVIPIAIFITTCYFNWHSYFISVVSTILVIGLFLLPARTNNSSTKILIKNFWLIGPFLILQAALSPVLVADIKTPEALITFTILTIYLRFLITLTAFLRQRHQANMIREQVGSRVMMLYGTRAVLTLVAQLTFTLATSSQTSSIAWVFLNMTSLFSIILSGFFLREKVDLKSFGVILTIIVLGIVSNFV</sequence>
<feature type="transmembrane region" description="Helical" evidence="1">
    <location>
        <begin position="188"/>
        <end position="209"/>
    </location>
</feature>
<keyword evidence="3" id="KW-1185">Reference proteome</keyword>
<feature type="transmembrane region" description="Helical" evidence="1">
    <location>
        <begin position="281"/>
        <end position="299"/>
    </location>
</feature>
<feature type="transmembrane region" description="Helical" evidence="1">
    <location>
        <begin position="73"/>
        <end position="91"/>
    </location>
</feature>
<feature type="transmembrane region" description="Helical" evidence="1">
    <location>
        <begin position="255"/>
        <end position="274"/>
    </location>
</feature>
<comment type="caution">
    <text evidence="2">The sequence shown here is derived from an EMBL/GenBank/DDBJ whole genome shotgun (WGS) entry which is preliminary data.</text>
</comment>
<keyword evidence="1" id="KW-1133">Transmembrane helix</keyword>
<feature type="transmembrane region" description="Helical" evidence="1">
    <location>
        <begin position="37"/>
        <end position="61"/>
    </location>
</feature>
<proteinExistence type="predicted"/>
<keyword evidence="1" id="KW-0812">Transmembrane</keyword>
<dbReference type="AlphaFoldDB" id="A0A4R5N6R5"/>
<feature type="transmembrane region" description="Helical" evidence="1">
    <location>
        <begin position="230"/>
        <end position="249"/>
    </location>
</feature>
<feature type="transmembrane region" description="Helical" evidence="1">
    <location>
        <begin position="158"/>
        <end position="176"/>
    </location>
</feature>
<feature type="transmembrane region" description="Helical" evidence="1">
    <location>
        <begin position="103"/>
        <end position="121"/>
    </location>
</feature>
<accession>A0A4R5N6R5</accession>
<reference evidence="2 3" key="1">
    <citation type="journal article" date="2019" name="Appl. Microbiol. Biotechnol.">
        <title>Uncovering carbohydrate metabolism through a genotype-phenotype association study of 56 lactic acid bacteria genomes.</title>
        <authorList>
            <person name="Buron-Moles G."/>
            <person name="Chailyan A."/>
            <person name="Dolejs I."/>
            <person name="Forster J."/>
            <person name="Miks M.H."/>
        </authorList>
    </citation>
    <scope>NUCLEOTIDE SEQUENCE [LARGE SCALE GENOMIC DNA]</scope>
    <source>
        <strain evidence="2 3">ATCC 700006</strain>
    </source>
</reference>
<organism evidence="2 3">
    <name type="scientific">Leuconostoc fallax</name>
    <dbReference type="NCBI Taxonomy" id="1251"/>
    <lineage>
        <taxon>Bacteria</taxon>
        <taxon>Bacillati</taxon>
        <taxon>Bacillota</taxon>
        <taxon>Bacilli</taxon>
        <taxon>Lactobacillales</taxon>
        <taxon>Lactobacillaceae</taxon>
        <taxon>Leuconostoc</taxon>
    </lineage>
</organism>
<evidence type="ECO:0000313" key="3">
    <source>
        <dbReference type="Proteomes" id="UP000295681"/>
    </source>
</evidence>
<evidence type="ECO:0000256" key="1">
    <source>
        <dbReference type="SAM" id="Phobius"/>
    </source>
</evidence>
<name>A0A4R5N6R5_9LACO</name>
<feature type="transmembrane region" description="Helical" evidence="1">
    <location>
        <begin position="127"/>
        <end position="146"/>
    </location>
</feature>
<dbReference type="EMBL" id="PUFI01000015">
    <property type="protein sequence ID" value="TDG67488.1"/>
    <property type="molecule type" value="Genomic_DNA"/>
</dbReference>
<feature type="transmembrane region" description="Helical" evidence="1">
    <location>
        <begin position="6"/>
        <end position="25"/>
    </location>
</feature>